<evidence type="ECO:0000256" key="4">
    <source>
        <dbReference type="ARBA" id="ARBA00022857"/>
    </source>
</evidence>
<gene>
    <name evidence="8" type="primary">aroE</name>
    <name evidence="12" type="ordered locus">UCYN_12120</name>
</gene>
<dbReference type="RefSeq" id="WP_012954567.1">
    <property type="nucleotide sequence ID" value="NC_013771.1"/>
</dbReference>
<dbReference type="SUPFAM" id="SSF51735">
    <property type="entry name" value="NAD(P)-binding Rossmann-fold domains"/>
    <property type="match status" value="1"/>
</dbReference>
<dbReference type="EC" id="1.1.1.25" evidence="2 8"/>
<dbReference type="PANTHER" id="PTHR21089:SF1">
    <property type="entry name" value="BIFUNCTIONAL 3-DEHYDROQUINATE DEHYDRATASE_SHIKIMATE DEHYDROGENASE, CHLOROPLASTIC"/>
    <property type="match status" value="1"/>
</dbReference>
<dbReference type="PATRIC" id="fig|713887.8.peg.1139"/>
<comment type="pathway">
    <text evidence="1 8">Metabolic intermediate biosynthesis; chorismate biosynthesis; chorismate from D-erythrose 4-phosphate and phosphoenolpyruvate: step 4/7.</text>
</comment>
<keyword evidence="6 8" id="KW-0057">Aromatic amino acid biosynthesis</keyword>
<dbReference type="HAMAP" id="MF_00222">
    <property type="entry name" value="Shikimate_DH_AroE"/>
    <property type="match status" value="1"/>
</dbReference>
<dbReference type="CDD" id="cd01065">
    <property type="entry name" value="NAD_bind_Shikimate_DH"/>
    <property type="match status" value="1"/>
</dbReference>
<feature type="binding site" evidence="8">
    <location>
        <position position="260"/>
    </location>
    <ligand>
        <name>shikimate</name>
        <dbReference type="ChEBI" id="CHEBI:36208"/>
    </ligand>
</feature>
<dbReference type="GO" id="GO:0009423">
    <property type="term" value="P:chorismate biosynthetic process"/>
    <property type="evidence" value="ECO:0007669"/>
    <property type="project" value="UniProtKB-UniRule"/>
</dbReference>
<feature type="binding site" evidence="8">
    <location>
        <position position="108"/>
    </location>
    <ligand>
        <name>shikimate</name>
        <dbReference type="ChEBI" id="CHEBI:36208"/>
    </ligand>
</feature>
<dbReference type="InterPro" id="IPR013708">
    <property type="entry name" value="Shikimate_DH-bd_N"/>
</dbReference>
<feature type="binding site" evidence="8">
    <location>
        <position position="230"/>
    </location>
    <ligand>
        <name>NADP(+)</name>
        <dbReference type="ChEBI" id="CHEBI:58349"/>
    </ligand>
</feature>
<dbReference type="GO" id="GO:0019632">
    <property type="term" value="P:shikimate metabolic process"/>
    <property type="evidence" value="ECO:0007669"/>
    <property type="project" value="InterPro"/>
</dbReference>
<dbReference type="InterPro" id="IPR006151">
    <property type="entry name" value="Shikm_DH/Glu-tRNA_Rdtase"/>
</dbReference>
<keyword evidence="4 8" id="KW-0521">NADP</keyword>
<feature type="binding site" evidence="8">
    <location>
        <position position="68"/>
    </location>
    <ligand>
        <name>shikimate</name>
        <dbReference type="ChEBI" id="CHEBI:36208"/>
    </ligand>
</feature>
<keyword evidence="3 8" id="KW-0028">Amino-acid biosynthesis</keyword>
<feature type="binding site" evidence="8">
    <location>
        <position position="253"/>
    </location>
    <ligand>
        <name>NADP(+)</name>
        <dbReference type="ChEBI" id="CHEBI:58349"/>
    </ligand>
</feature>
<feature type="binding site" evidence="8">
    <location>
        <begin position="21"/>
        <end position="23"/>
    </location>
    <ligand>
        <name>shikimate</name>
        <dbReference type="ChEBI" id="CHEBI:36208"/>
    </ligand>
</feature>
<dbReference type="GO" id="GO:0005829">
    <property type="term" value="C:cytosol"/>
    <property type="evidence" value="ECO:0007669"/>
    <property type="project" value="TreeGrafter"/>
</dbReference>
<feature type="domain" description="Shikimate dehydrogenase substrate binding N-terminal" evidence="10">
    <location>
        <begin position="13"/>
        <end position="95"/>
    </location>
</feature>
<keyword evidence="5 8" id="KW-0560">Oxidoreductase</keyword>
<evidence type="ECO:0000256" key="6">
    <source>
        <dbReference type="ARBA" id="ARBA00023141"/>
    </source>
</evidence>
<dbReference type="OrthoDB" id="9792692at2"/>
<dbReference type="Gene3D" id="3.40.50.10860">
    <property type="entry name" value="Leucine Dehydrogenase, chain A, domain 1"/>
    <property type="match status" value="1"/>
</dbReference>
<dbReference type="NCBIfam" id="NF001314">
    <property type="entry name" value="PRK00258.2-2"/>
    <property type="match status" value="1"/>
</dbReference>
<dbReference type="KEGG" id="cyu:UCYN_12120"/>
<evidence type="ECO:0000256" key="8">
    <source>
        <dbReference type="HAMAP-Rule" id="MF_00222"/>
    </source>
</evidence>
<dbReference type="Proteomes" id="UP000001405">
    <property type="component" value="Chromosome"/>
</dbReference>
<dbReference type="GO" id="GO:0009073">
    <property type="term" value="P:aromatic amino acid family biosynthetic process"/>
    <property type="evidence" value="ECO:0007669"/>
    <property type="project" value="UniProtKB-KW"/>
</dbReference>
<dbReference type="InterPro" id="IPR011342">
    <property type="entry name" value="Shikimate_DH"/>
</dbReference>
<reference evidence="12 13" key="1">
    <citation type="journal article" date="2010" name="Nature">
        <title>Metabolic streamlining in an open-ocean nitrogen-fixing cyanobacterium.</title>
        <authorList>
            <person name="Tripp H.J."/>
            <person name="Bench S.R."/>
            <person name="Turk K.A."/>
            <person name="Foster R.A."/>
            <person name="Desany B.A."/>
            <person name="Niazi F."/>
            <person name="Affourtit J.P."/>
            <person name="Zehr J.P."/>
        </authorList>
    </citation>
    <scope>NUCLEOTIDE SEQUENCE [LARGE SCALE GENOMIC DNA]</scope>
    <source>
        <strain evidence="13">ALOHA</strain>
    </source>
</reference>
<dbReference type="Pfam" id="PF08501">
    <property type="entry name" value="Shikimate_dh_N"/>
    <property type="match status" value="1"/>
</dbReference>
<dbReference type="InterPro" id="IPR022893">
    <property type="entry name" value="Shikimate_DH_fam"/>
</dbReference>
<organism evidence="13">
    <name type="scientific">Atelocyanobacterium thalassa (isolate ALOHA)</name>
    <dbReference type="NCBI Taxonomy" id="1453429"/>
    <lineage>
        <taxon>Bacteria</taxon>
        <taxon>Bacillati</taxon>
        <taxon>Cyanobacteriota</taxon>
        <taxon>Cyanophyceae</taxon>
        <taxon>Oscillatoriophycideae</taxon>
        <taxon>Chroococcales</taxon>
        <taxon>Aphanothecaceae</taxon>
        <taxon>Candidatus Atelocyanobacterium</taxon>
        <taxon>Candidatus Atelocyanobacterium thalassae</taxon>
    </lineage>
</organism>
<evidence type="ECO:0000256" key="7">
    <source>
        <dbReference type="ARBA" id="ARBA00049442"/>
    </source>
</evidence>
<dbReference type="AlphaFoldDB" id="D3EQY0"/>
<comment type="similarity">
    <text evidence="8">Belongs to the shikimate dehydrogenase family.</text>
</comment>
<dbReference type="HOGENOM" id="CLU_044063_4_1_3"/>
<dbReference type="UniPathway" id="UPA00053">
    <property type="reaction ID" value="UER00087"/>
</dbReference>
<dbReference type="InterPro" id="IPR046346">
    <property type="entry name" value="Aminoacid_DH-like_N_sf"/>
</dbReference>
<comment type="caution">
    <text evidence="8">Lacks conserved residue(s) required for the propagation of feature annotation.</text>
</comment>
<comment type="catalytic activity">
    <reaction evidence="7 8">
        <text>shikimate + NADP(+) = 3-dehydroshikimate + NADPH + H(+)</text>
        <dbReference type="Rhea" id="RHEA:17737"/>
        <dbReference type="ChEBI" id="CHEBI:15378"/>
        <dbReference type="ChEBI" id="CHEBI:16630"/>
        <dbReference type="ChEBI" id="CHEBI:36208"/>
        <dbReference type="ChEBI" id="CHEBI:57783"/>
        <dbReference type="ChEBI" id="CHEBI:58349"/>
        <dbReference type="EC" id="1.1.1.25"/>
    </reaction>
</comment>
<accession>D3EQY0</accession>
<evidence type="ECO:0000259" key="9">
    <source>
        <dbReference type="Pfam" id="PF01488"/>
    </source>
</evidence>
<evidence type="ECO:0000259" key="11">
    <source>
        <dbReference type="Pfam" id="PF18317"/>
    </source>
</evidence>
<feature type="binding site" evidence="8">
    <location>
        <position position="93"/>
    </location>
    <ligand>
        <name>shikimate</name>
        <dbReference type="ChEBI" id="CHEBI:36208"/>
    </ligand>
</feature>
<comment type="subunit">
    <text evidence="8">Homodimer.</text>
</comment>
<evidence type="ECO:0000256" key="2">
    <source>
        <dbReference type="ARBA" id="ARBA00012962"/>
    </source>
</evidence>
<dbReference type="STRING" id="1453429.UCYN_12120"/>
<evidence type="ECO:0000256" key="3">
    <source>
        <dbReference type="ARBA" id="ARBA00022605"/>
    </source>
</evidence>
<dbReference type="Gene3D" id="3.40.50.720">
    <property type="entry name" value="NAD(P)-binding Rossmann-like Domain"/>
    <property type="match status" value="1"/>
</dbReference>
<evidence type="ECO:0000313" key="12">
    <source>
        <dbReference type="EMBL" id="ADB95880.1"/>
    </source>
</evidence>
<evidence type="ECO:0000256" key="5">
    <source>
        <dbReference type="ARBA" id="ARBA00023002"/>
    </source>
</evidence>
<feature type="domain" description="Quinate/shikimate 5-dehydrogenase/glutamyl-tRNA reductase" evidence="9">
    <location>
        <begin position="122"/>
        <end position="216"/>
    </location>
</feature>
<dbReference type="NCBIfam" id="TIGR00507">
    <property type="entry name" value="aroE"/>
    <property type="match status" value="1"/>
</dbReference>
<dbReference type="GO" id="GO:0008652">
    <property type="term" value="P:amino acid biosynthetic process"/>
    <property type="evidence" value="ECO:0007669"/>
    <property type="project" value="UniProtKB-KW"/>
</dbReference>
<feature type="domain" description="SDH C-terminal" evidence="11">
    <location>
        <begin position="253"/>
        <end position="282"/>
    </location>
</feature>
<dbReference type="Pfam" id="PF01488">
    <property type="entry name" value="Shikimate_DH"/>
    <property type="match status" value="1"/>
</dbReference>
<sequence>MHVITGKTKLLGVIGDPVKHSLSPVIHNTVISELEVDYIYVPFSVTKKHLDTALIGLANIGVVGFNVTIPHKQAILPLLCKITKTAQMIGAVNTVWHTDEGWNGTNTDIIGILESLKPLNCNWSKIKPMILGCGGAAKASIVALAKLGCTDIIVVGRSYDKLKTFKEVWSKNKFFDSINIYCFSELSKILHKTQLLINATPVGMSPNINKSPINKELLKKLPSKAIVYDLIYSPSSTMLLQDAHNLGLATMNGSTMLVYQGAASLELWLQRTIPIDLMHRSLIDYLKKN</sequence>
<dbReference type="Pfam" id="PF18317">
    <property type="entry name" value="SDH_C"/>
    <property type="match status" value="1"/>
</dbReference>
<name>D3EQY0_ATETH</name>
<dbReference type="SUPFAM" id="SSF53223">
    <property type="entry name" value="Aminoacid dehydrogenase-like, N-terminal domain"/>
    <property type="match status" value="1"/>
</dbReference>
<evidence type="ECO:0000256" key="1">
    <source>
        <dbReference type="ARBA" id="ARBA00004871"/>
    </source>
</evidence>
<protein>
    <recommendedName>
        <fullName evidence="2 8">Shikimate dehydrogenase (NADP(+))</fullName>
        <shortName evidence="8">SDH</shortName>
        <ecNumber evidence="2 8">1.1.1.25</ecNumber>
    </recommendedName>
</protein>
<dbReference type="InterPro" id="IPR041121">
    <property type="entry name" value="SDH_C"/>
</dbReference>
<feature type="binding site" evidence="8">
    <location>
        <position position="232"/>
    </location>
    <ligand>
        <name>shikimate</name>
        <dbReference type="ChEBI" id="CHEBI:36208"/>
    </ligand>
</feature>
<dbReference type="GO" id="GO:0004764">
    <property type="term" value="F:shikimate 3-dehydrogenase (NADP+) activity"/>
    <property type="evidence" value="ECO:0007669"/>
    <property type="project" value="UniProtKB-UniRule"/>
</dbReference>
<keyword evidence="13" id="KW-1185">Reference proteome</keyword>
<feature type="active site" description="Proton acceptor" evidence="8">
    <location>
        <position position="72"/>
    </location>
</feature>
<dbReference type="PANTHER" id="PTHR21089">
    <property type="entry name" value="SHIKIMATE DEHYDROGENASE"/>
    <property type="match status" value="1"/>
</dbReference>
<evidence type="ECO:0000313" key="13">
    <source>
        <dbReference type="Proteomes" id="UP000001405"/>
    </source>
</evidence>
<dbReference type="InterPro" id="IPR036291">
    <property type="entry name" value="NAD(P)-bd_dom_sf"/>
</dbReference>
<comment type="function">
    <text evidence="8">Involved in the biosynthesis of the chorismate, which leads to the biosynthesis of aromatic amino acids. Catalyzes the reversible NADPH linked reduction of 3-dehydroshikimate (DHSA) to yield shikimate (SA).</text>
</comment>
<proteinExistence type="inferred from homology"/>
<evidence type="ECO:0000259" key="10">
    <source>
        <dbReference type="Pfam" id="PF08501"/>
    </source>
</evidence>
<dbReference type="EMBL" id="CP001842">
    <property type="protein sequence ID" value="ADB95880.1"/>
    <property type="molecule type" value="Genomic_DNA"/>
</dbReference>
<dbReference type="GO" id="GO:0050661">
    <property type="term" value="F:NADP binding"/>
    <property type="evidence" value="ECO:0007669"/>
    <property type="project" value="InterPro"/>
</dbReference>